<evidence type="ECO:0000313" key="3">
    <source>
        <dbReference type="Proteomes" id="UP000077037"/>
    </source>
</evidence>
<name>A0A157KK09_9BORD</name>
<dbReference type="InterPro" id="IPR000120">
    <property type="entry name" value="Amidase"/>
</dbReference>
<dbReference type="InterPro" id="IPR023631">
    <property type="entry name" value="Amidase_dom"/>
</dbReference>
<dbReference type="GO" id="GO:0016874">
    <property type="term" value="F:ligase activity"/>
    <property type="evidence" value="ECO:0007669"/>
    <property type="project" value="UniProtKB-KW"/>
</dbReference>
<reference evidence="2 3" key="1">
    <citation type="submission" date="2016-03" db="EMBL/GenBank/DDBJ databases">
        <authorList>
            <consortium name="Pathogen Informatics"/>
        </authorList>
    </citation>
    <scope>NUCLEOTIDE SEQUENCE [LARGE SCALE GENOMIC DNA]</scope>
    <source>
        <strain evidence="2 3">NCTC13364</strain>
    </source>
</reference>
<dbReference type="Proteomes" id="UP000077037">
    <property type="component" value="Unassembled WGS sequence"/>
</dbReference>
<gene>
    <name evidence="2" type="primary">gatA_6</name>
    <name evidence="2" type="ORF">SAMEA1982600_00387</name>
</gene>
<dbReference type="OrthoDB" id="8641877at2"/>
<dbReference type="EC" id="6.3.5.-" evidence="2"/>
<protein>
    <submittedName>
        <fullName evidence="2">Amidase</fullName>
        <ecNumber evidence="2">6.3.5.-</ecNumber>
    </submittedName>
</protein>
<dbReference type="AlphaFoldDB" id="A0A157KK09"/>
<evidence type="ECO:0000313" key="2">
    <source>
        <dbReference type="EMBL" id="SAH84764.1"/>
    </source>
</evidence>
<dbReference type="EMBL" id="FKBS01000006">
    <property type="protein sequence ID" value="SAH84764.1"/>
    <property type="molecule type" value="Genomic_DNA"/>
</dbReference>
<dbReference type="Pfam" id="PF01425">
    <property type="entry name" value="Amidase"/>
    <property type="match status" value="1"/>
</dbReference>
<dbReference type="PANTHER" id="PTHR11895:SF151">
    <property type="entry name" value="GLUTAMYL-TRNA(GLN) AMIDOTRANSFERASE SUBUNIT A"/>
    <property type="match status" value="1"/>
</dbReference>
<proteinExistence type="predicted"/>
<accession>A0A157KK09</accession>
<dbReference type="SUPFAM" id="SSF75304">
    <property type="entry name" value="Amidase signature (AS) enzymes"/>
    <property type="match status" value="1"/>
</dbReference>
<dbReference type="InterPro" id="IPR036928">
    <property type="entry name" value="AS_sf"/>
</dbReference>
<dbReference type="Gene3D" id="3.90.1300.10">
    <property type="entry name" value="Amidase signature (AS) domain"/>
    <property type="match status" value="1"/>
</dbReference>
<feature type="domain" description="Amidase" evidence="1">
    <location>
        <begin position="27"/>
        <end position="415"/>
    </location>
</feature>
<organism evidence="2 3">
    <name type="scientific">Bordetella ansorpii</name>
    <dbReference type="NCBI Taxonomy" id="288768"/>
    <lineage>
        <taxon>Bacteria</taxon>
        <taxon>Pseudomonadati</taxon>
        <taxon>Pseudomonadota</taxon>
        <taxon>Betaproteobacteria</taxon>
        <taxon>Burkholderiales</taxon>
        <taxon>Alcaligenaceae</taxon>
        <taxon>Bordetella</taxon>
    </lineage>
</organism>
<dbReference type="PANTHER" id="PTHR11895">
    <property type="entry name" value="TRANSAMIDASE"/>
    <property type="match status" value="1"/>
</dbReference>
<evidence type="ECO:0000259" key="1">
    <source>
        <dbReference type="Pfam" id="PF01425"/>
    </source>
</evidence>
<sequence length="432" mass="46560">MSTVLNKLGALEAARLLNRRELSAEQLIRACLARIEQREPHVQAWVTLNAEAAIAQAQVLDRGPVRGVLHGLPLGVKDIFDTHDLPTRYGSSIYEHHQPDADAACVALCRDEGVVVPGKTVTTEFATYTPGPTHNPRNLAYTPGGSSSGSAAAVADDMVPLALGTQTAGSIIRPAAYCGVVGFKPSFGRVPRAGMKNLSDSLDTIGGFARSVEDVGLLASVLMRDPRLLKLDYDGKPRIGMFRSQQWRHTQPESRTAFEHAARVLSAAGAHVQDMPPPDEDCMVVQLHADIMSFEAAMSLAFERRMHGAQLSMKLQAVLDAGAGISAEKYLTLRQHAARICARIDTWFDDYDILLAPSAAGEAPFYEQGTGDPQFCRGWTLAGVATVHLPFAQGPQGLPVGLQAIGRAHDDHRLLSIANWVQGVLAEQPPEM</sequence>
<keyword evidence="2" id="KW-0436">Ligase</keyword>
<dbReference type="RefSeq" id="WP_066406997.1">
    <property type="nucleotide sequence ID" value="NZ_FKBS01000006.1"/>
</dbReference>